<keyword evidence="6 8" id="KW-0472">Membrane</keyword>
<sequence>MRNSAKALLLASACMTCPATGWAQASPQEAPSAAAGPDGPGKAAQVQAANPDAPTGAMIGQVPPADSSAPALEQQPETAAQAPDQDVVVTGSRLARSTFETPTPVTSIGERQLQAKAATSVPDLLRDLPALRPNRNNGSATDVGASTFNIRSLGPTRTLLLIDGQRVLNSSPTGGFDLNLLPAPLIRRLEVVTGGASSVYGSDAVTGVVNVFLDSKMEGGRADVQSTISSRGDTQTISASLAYGTKFAGDRGHLVVAGSYFDRPDILYQGTREWGAKGYTLIPNSTYTATNGQFRQLIVPNVQLAQMTYGGVITTAGALKNIQFGPGGAQSRFVQGTNISSVWMQGGEGLSLQPELGVLIPSNQRLNGYARLSFDLTPALEFHLDVLAARTKQRQTNVYNYNNGDITIRRDNPFLPANILAGMIANNLQTISLGRLNTELGINDNTTTNTYIRTSGGLSGKLFEGFTWDGNVNYTHAIYDNQSKNNRNNARWTLALDAVTGPNGQPICRSTLTNPNNGCVAANVFGVNTVSPEAVAYAAGTSFIKAYSTQFDANLNTRGSPFSTWAAPVQVAVSAEYRRETVNLESDPISAVNGWRQASSAPYRGSVDVKEASIEVGIPLARDVKFLKNLELDLAGRYVDYSTSGGTFVWKVGGNWSVSNAVRFRGTYSRDFRAPTVNELFAATTLRQGAVVLDRFSTGNQSTVTATASGGNRDLDPESAHTVTFGVVLRPDFLRGFQFSVDAFDIKLDDAISVLGAQEVIDRCFAGGTDFCAGITRNAAGTITTVRTTTFNAQTLKTRGLDFEASFTQPVGAGNLTVAQLATYVDRLITVSNGVTVDTAGQLTGTNATPKWRTSTTLTYSNGPLLLRALGNFVGGGRYDNTYGPLDLDPQHFKGRFYLDLSAQYDVTDHFQIYGKMENITNVDPPLLAENSVIRAGAANASGFYDVIGRNYGVGVRVKF</sequence>
<name>A0A7W9BG97_9SPHN</name>
<protein>
    <submittedName>
        <fullName evidence="14">Outer membrane receptor protein involved in Fe transport</fullName>
    </submittedName>
</protein>
<keyword evidence="7 8" id="KW-0998">Cell outer membrane</keyword>
<evidence type="ECO:0000256" key="10">
    <source>
        <dbReference type="SAM" id="MobiDB-lite"/>
    </source>
</evidence>
<feature type="signal peptide" evidence="11">
    <location>
        <begin position="1"/>
        <end position="25"/>
    </location>
</feature>
<keyword evidence="3 8" id="KW-1134">Transmembrane beta strand</keyword>
<keyword evidence="2 8" id="KW-0813">Transport</keyword>
<keyword evidence="14" id="KW-0675">Receptor</keyword>
<dbReference type="Proteomes" id="UP000546200">
    <property type="component" value="Unassembled WGS sequence"/>
</dbReference>
<dbReference type="Gene3D" id="2.170.130.10">
    <property type="entry name" value="TonB-dependent receptor, plug domain"/>
    <property type="match status" value="1"/>
</dbReference>
<dbReference type="PANTHER" id="PTHR47234:SF3">
    <property type="entry name" value="SECRETIN_TONB SHORT N-TERMINAL DOMAIN-CONTAINING PROTEIN"/>
    <property type="match status" value="1"/>
</dbReference>
<proteinExistence type="inferred from homology"/>
<dbReference type="AlphaFoldDB" id="A0A7W9BG97"/>
<dbReference type="InterPro" id="IPR012910">
    <property type="entry name" value="Plug_dom"/>
</dbReference>
<keyword evidence="11" id="KW-0732">Signal</keyword>
<evidence type="ECO:0000256" key="5">
    <source>
        <dbReference type="ARBA" id="ARBA00023077"/>
    </source>
</evidence>
<evidence type="ECO:0000259" key="12">
    <source>
        <dbReference type="Pfam" id="PF00593"/>
    </source>
</evidence>
<dbReference type="RefSeq" id="WP_184059573.1">
    <property type="nucleotide sequence ID" value="NZ_JACIJK010000010.1"/>
</dbReference>
<dbReference type="Pfam" id="PF00593">
    <property type="entry name" value="TonB_dep_Rec_b-barrel"/>
    <property type="match status" value="1"/>
</dbReference>
<reference evidence="14 15" key="1">
    <citation type="submission" date="2020-08" db="EMBL/GenBank/DDBJ databases">
        <title>Genomic Encyclopedia of Type Strains, Phase IV (KMG-IV): sequencing the most valuable type-strain genomes for metagenomic binning, comparative biology and taxonomic classification.</title>
        <authorList>
            <person name="Goeker M."/>
        </authorList>
    </citation>
    <scope>NUCLEOTIDE SEQUENCE [LARGE SCALE GENOMIC DNA]</scope>
    <source>
        <strain evidence="14 15">DSM 100044</strain>
    </source>
</reference>
<dbReference type="InterPro" id="IPR036942">
    <property type="entry name" value="Beta-barrel_TonB_sf"/>
</dbReference>
<evidence type="ECO:0000256" key="6">
    <source>
        <dbReference type="ARBA" id="ARBA00023136"/>
    </source>
</evidence>
<evidence type="ECO:0000256" key="11">
    <source>
        <dbReference type="SAM" id="SignalP"/>
    </source>
</evidence>
<gene>
    <name evidence="14" type="ORF">FHS94_003232</name>
</gene>
<feature type="domain" description="TonB-dependent receptor-like beta-barrel" evidence="12">
    <location>
        <begin position="441"/>
        <end position="920"/>
    </location>
</feature>
<evidence type="ECO:0000313" key="14">
    <source>
        <dbReference type="EMBL" id="MBB5716369.1"/>
    </source>
</evidence>
<comment type="caution">
    <text evidence="14">The sequence shown here is derived from an EMBL/GenBank/DDBJ whole genome shotgun (WGS) entry which is preliminary data.</text>
</comment>
<dbReference type="PANTHER" id="PTHR47234">
    <property type="match status" value="1"/>
</dbReference>
<evidence type="ECO:0000256" key="4">
    <source>
        <dbReference type="ARBA" id="ARBA00022692"/>
    </source>
</evidence>
<keyword evidence="5 9" id="KW-0798">TonB box</keyword>
<evidence type="ECO:0000259" key="13">
    <source>
        <dbReference type="Pfam" id="PF07715"/>
    </source>
</evidence>
<dbReference type="InterPro" id="IPR039426">
    <property type="entry name" value="TonB-dep_rcpt-like"/>
</dbReference>
<dbReference type="InterPro" id="IPR000531">
    <property type="entry name" value="Beta-barrel_TonB"/>
</dbReference>
<evidence type="ECO:0000256" key="2">
    <source>
        <dbReference type="ARBA" id="ARBA00022448"/>
    </source>
</evidence>
<evidence type="ECO:0000256" key="8">
    <source>
        <dbReference type="PROSITE-ProRule" id="PRU01360"/>
    </source>
</evidence>
<comment type="subcellular location">
    <subcellularLocation>
        <location evidence="1 8">Cell outer membrane</location>
        <topology evidence="1 8">Multi-pass membrane protein</topology>
    </subcellularLocation>
</comment>
<accession>A0A7W9BG97</accession>
<dbReference type="SUPFAM" id="SSF56935">
    <property type="entry name" value="Porins"/>
    <property type="match status" value="1"/>
</dbReference>
<dbReference type="PROSITE" id="PS52016">
    <property type="entry name" value="TONB_DEPENDENT_REC_3"/>
    <property type="match status" value="1"/>
</dbReference>
<evidence type="ECO:0000256" key="9">
    <source>
        <dbReference type="RuleBase" id="RU003357"/>
    </source>
</evidence>
<evidence type="ECO:0000256" key="7">
    <source>
        <dbReference type="ARBA" id="ARBA00023237"/>
    </source>
</evidence>
<dbReference type="EMBL" id="JACIJK010000010">
    <property type="protein sequence ID" value="MBB5716369.1"/>
    <property type="molecule type" value="Genomic_DNA"/>
</dbReference>
<dbReference type="Gene3D" id="2.40.170.20">
    <property type="entry name" value="TonB-dependent receptor, beta-barrel domain"/>
    <property type="match status" value="1"/>
</dbReference>
<dbReference type="GO" id="GO:0009279">
    <property type="term" value="C:cell outer membrane"/>
    <property type="evidence" value="ECO:0007669"/>
    <property type="project" value="UniProtKB-SubCell"/>
</dbReference>
<dbReference type="InterPro" id="IPR037066">
    <property type="entry name" value="Plug_dom_sf"/>
</dbReference>
<evidence type="ECO:0000256" key="1">
    <source>
        <dbReference type="ARBA" id="ARBA00004571"/>
    </source>
</evidence>
<keyword evidence="15" id="KW-1185">Reference proteome</keyword>
<organism evidence="14 15">
    <name type="scientific">Sphingomonas aerophila</name>
    <dbReference type="NCBI Taxonomy" id="1344948"/>
    <lineage>
        <taxon>Bacteria</taxon>
        <taxon>Pseudomonadati</taxon>
        <taxon>Pseudomonadota</taxon>
        <taxon>Alphaproteobacteria</taxon>
        <taxon>Sphingomonadales</taxon>
        <taxon>Sphingomonadaceae</taxon>
        <taxon>Sphingomonas</taxon>
    </lineage>
</organism>
<feature type="region of interest" description="Disordered" evidence="10">
    <location>
        <begin position="28"/>
        <end position="84"/>
    </location>
</feature>
<keyword evidence="4 8" id="KW-0812">Transmembrane</keyword>
<comment type="similarity">
    <text evidence="8 9">Belongs to the TonB-dependent receptor family.</text>
</comment>
<evidence type="ECO:0000256" key="3">
    <source>
        <dbReference type="ARBA" id="ARBA00022452"/>
    </source>
</evidence>
<feature type="chain" id="PRO_5031299892" evidence="11">
    <location>
        <begin position="26"/>
        <end position="960"/>
    </location>
</feature>
<dbReference type="Pfam" id="PF07715">
    <property type="entry name" value="Plug"/>
    <property type="match status" value="1"/>
</dbReference>
<feature type="domain" description="TonB-dependent receptor plug" evidence="13">
    <location>
        <begin position="99"/>
        <end position="208"/>
    </location>
</feature>
<feature type="compositionally biased region" description="Low complexity" evidence="10">
    <location>
        <begin position="28"/>
        <end position="44"/>
    </location>
</feature>
<evidence type="ECO:0000313" key="15">
    <source>
        <dbReference type="Proteomes" id="UP000546200"/>
    </source>
</evidence>